<dbReference type="PANTHER" id="PTHR11061:SF30">
    <property type="entry name" value="TRNA (URACIL(54)-C(5))-METHYLTRANSFERASE"/>
    <property type="match status" value="1"/>
</dbReference>
<dbReference type="Gene3D" id="3.40.50.150">
    <property type="entry name" value="Vaccinia Virus protein VP39"/>
    <property type="match status" value="2"/>
</dbReference>
<dbReference type="InterPro" id="IPR029063">
    <property type="entry name" value="SAM-dependent_MTases_sf"/>
</dbReference>
<dbReference type="InterPro" id="IPR012340">
    <property type="entry name" value="NA-bd_OB-fold"/>
</dbReference>
<dbReference type="PANTHER" id="PTHR11061">
    <property type="entry name" value="RNA M5U METHYLTRANSFERASE"/>
    <property type="match status" value="1"/>
</dbReference>
<dbReference type="GO" id="GO:0070475">
    <property type="term" value="P:rRNA base methylation"/>
    <property type="evidence" value="ECO:0007669"/>
    <property type="project" value="TreeGrafter"/>
</dbReference>
<dbReference type="SUPFAM" id="SSF53335">
    <property type="entry name" value="S-adenosyl-L-methionine-dependent methyltransferases"/>
    <property type="match status" value="1"/>
</dbReference>
<dbReference type="InterPro" id="IPR030390">
    <property type="entry name" value="MeTrfase_TrmA_AS"/>
</dbReference>
<name>A0A9D2HMQ3_9BACT</name>
<keyword evidence="3 4" id="KW-0949">S-adenosyl-L-methionine</keyword>
<dbReference type="Pfam" id="PF01938">
    <property type="entry name" value="TRAM"/>
    <property type="match status" value="1"/>
</dbReference>
<feature type="binding site" evidence="4">
    <location>
        <position position="398"/>
    </location>
    <ligand>
        <name>S-adenosyl-L-methionine</name>
        <dbReference type="ChEBI" id="CHEBI:59789"/>
    </ligand>
</feature>
<dbReference type="EMBL" id="DWZD01000019">
    <property type="protein sequence ID" value="HJA78559.1"/>
    <property type="molecule type" value="Genomic_DNA"/>
</dbReference>
<reference evidence="7" key="2">
    <citation type="submission" date="2021-04" db="EMBL/GenBank/DDBJ databases">
        <authorList>
            <person name="Gilroy R."/>
        </authorList>
    </citation>
    <scope>NUCLEOTIDE SEQUENCE</scope>
    <source>
        <strain evidence="7">5032</strain>
    </source>
</reference>
<evidence type="ECO:0000256" key="2">
    <source>
        <dbReference type="ARBA" id="ARBA00022679"/>
    </source>
</evidence>
<accession>A0A9D2HMQ3</accession>
<protein>
    <submittedName>
        <fullName evidence="7">TRAM domain-containing protein</fullName>
    </submittedName>
</protein>
<evidence type="ECO:0000313" key="7">
    <source>
        <dbReference type="EMBL" id="HJA78559.1"/>
    </source>
</evidence>
<evidence type="ECO:0000256" key="5">
    <source>
        <dbReference type="PROSITE-ProRule" id="PRU10015"/>
    </source>
</evidence>
<evidence type="ECO:0000313" key="8">
    <source>
        <dbReference type="Proteomes" id="UP000823821"/>
    </source>
</evidence>
<evidence type="ECO:0000256" key="4">
    <source>
        <dbReference type="PROSITE-ProRule" id="PRU01024"/>
    </source>
</evidence>
<organism evidence="7 8">
    <name type="scientific">Candidatus Desulfovibrio intestinavium</name>
    <dbReference type="NCBI Taxonomy" id="2838534"/>
    <lineage>
        <taxon>Bacteria</taxon>
        <taxon>Pseudomonadati</taxon>
        <taxon>Thermodesulfobacteriota</taxon>
        <taxon>Desulfovibrionia</taxon>
        <taxon>Desulfovibrionales</taxon>
        <taxon>Desulfovibrionaceae</taxon>
        <taxon>Desulfovibrio</taxon>
    </lineage>
</organism>
<sequence length="514" mass="55150">MSELFPALVISSLSHDGRGIARTPGGVVFVEGALPGQTVRARLLRRKARFAEARCEAVEQPGPEERPALCPHQEDCGGCPWQRLSRPAQLRWKVRLLCDALQRIGKFAAPPPEDILFASEESAFRNKMEFAFGTAADAADGSDETGGPERLCLGLRRRGGLSVLAVPGCRLLPPETLAVVRTAEHLARELSARDRSLCAYRPPARQRDGAAGGGGTSARSGTGFWRFLVLRRGLPPDSPLTPQAALAQPESWRAWAVCLTSPGNARQQAAVRALGEELLRRHTHLAGFVHEERRSDDALAQGEARVCCLSADGRHGAGAALLRLPLAGEWFTLDAASFFQVNTTAAQLLAREAVERLLSAVFPGGPGAPAGKLLDIYCGVGAPGLLAGRHFAETLGLEYDARAVNLARCNAAALGCRGQWLAGDAGRLLARRRERPGHFAAALVDPPRAGMDGRALDALLALRPPHILYISCNPATLARDGARLASAYALHALRPVDLFPHTPHLETVSLWQRR</sequence>
<feature type="binding site" evidence="4">
    <location>
        <position position="445"/>
    </location>
    <ligand>
        <name>S-adenosyl-L-methionine</name>
        <dbReference type="ChEBI" id="CHEBI:59789"/>
    </ligand>
</feature>
<comment type="caution">
    <text evidence="7">The sequence shown here is derived from an EMBL/GenBank/DDBJ whole genome shotgun (WGS) entry which is preliminary data.</text>
</comment>
<reference evidence="7" key="1">
    <citation type="journal article" date="2021" name="PeerJ">
        <title>Extensive microbial diversity within the chicken gut microbiome revealed by metagenomics and culture.</title>
        <authorList>
            <person name="Gilroy R."/>
            <person name="Ravi A."/>
            <person name="Getino M."/>
            <person name="Pursley I."/>
            <person name="Horton D.L."/>
            <person name="Alikhan N.F."/>
            <person name="Baker D."/>
            <person name="Gharbi K."/>
            <person name="Hall N."/>
            <person name="Watson M."/>
            <person name="Adriaenssens E.M."/>
            <person name="Foster-Nyarko E."/>
            <person name="Jarju S."/>
            <person name="Secka A."/>
            <person name="Antonio M."/>
            <person name="Oren A."/>
            <person name="Chaudhuri R.R."/>
            <person name="La Ragione R."/>
            <person name="Hildebrand F."/>
            <person name="Pallen M.J."/>
        </authorList>
    </citation>
    <scope>NUCLEOTIDE SEQUENCE</scope>
    <source>
        <strain evidence="7">5032</strain>
    </source>
</reference>
<comment type="similarity">
    <text evidence="4">Belongs to the class I-like SAM-binding methyltransferase superfamily. RNA M5U methyltransferase family.</text>
</comment>
<dbReference type="InterPro" id="IPR010280">
    <property type="entry name" value="U5_MeTrfase_fam"/>
</dbReference>
<dbReference type="InterPro" id="IPR030391">
    <property type="entry name" value="MeTrfase_TrmA_CS"/>
</dbReference>
<dbReference type="Proteomes" id="UP000823821">
    <property type="component" value="Unassembled WGS sequence"/>
</dbReference>
<dbReference type="PROSITE" id="PS51687">
    <property type="entry name" value="SAM_MT_RNA_M5U"/>
    <property type="match status" value="1"/>
</dbReference>
<keyword evidence="1 4" id="KW-0489">Methyltransferase</keyword>
<evidence type="ECO:0000256" key="3">
    <source>
        <dbReference type="ARBA" id="ARBA00022691"/>
    </source>
</evidence>
<gene>
    <name evidence="7" type="ORF">H9784_03155</name>
</gene>
<dbReference type="PROSITE" id="PS01231">
    <property type="entry name" value="TRMA_2"/>
    <property type="match status" value="1"/>
</dbReference>
<proteinExistence type="inferred from homology"/>
<keyword evidence="2 4" id="KW-0808">Transferase</keyword>
<feature type="active site" description="Nucleophile" evidence="4">
    <location>
        <position position="472"/>
    </location>
</feature>
<dbReference type="PROSITE" id="PS50926">
    <property type="entry name" value="TRAM"/>
    <property type="match status" value="1"/>
</dbReference>
<feature type="binding site" evidence="4">
    <location>
        <position position="377"/>
    </location>
    <ligand>
        <name>S-adenosyl-L-methionine</name>
        <dbReference type="ChEBI" id="CHEBI:59789"/>
    </ligand>
</feature>
<dbReference type="Pfam" id="PF05958">
    <property type="entry name" value="tRNA_U5-meth_tr"/>
    <property type="match status" value="1"/>
</dbReference>
<dbReference type="AlphaFoldDB" id="A0A9D2HMQ3"/>
<dbReference type="SUPFAM" id="SSF50249">
    <property type="entry name" value="Nucleic acid-binding proteins"/>
    <property type="match status" value="1"/>
</dbReference>
<feature type="active site" evidence="5">
    <location>
        <position position="472"/>
    </location>
</feature>
<evidence type="ECO:0000256" key="1">
    <source>
        <dbReference type="ARBA" id="ARBA00022603"/>
    </source>
</evidence>
<dbReference type="Gene3D" id="2.40.50.140">
    <property type="entry name" value="Nucleic acid-binding proteins"/>
    <property type="match status" value="1"/>
</dbReference>
<feature type="domain" description="TRAM" evidence="6">
    <location>
        <begin position="1"/>
        <end position="57"/>
    </location>
</feature>
<dbReference type="GO" id="GO:0070041">
    <property type="term" value="F:rRNA (uridine-C5-)-methyltransferase activity"/>
    <property type="evidence" value="ECO:0007669"/>
    <property type="project" value="TreeGrafter"/>
</dbReference>
<feature type="binding site" evidence="4">
    <location>
        <position position="340"/>
    </location>
    <ligand>
        <name>S-adenosyl-L-methionine</name>
        <dbReference type="ChEBI" id="CHEBI:59789"/>
    </ligand>
</feature>
<dbReference type="PROSITE" id="PS01230">
    <property type="entry name" value="TRMA_1"/>
    <property type="match status" value="1"/>
</dbReference>
<dbReference type="CDD" id="cd02440">
    <property type="entry name" value="AdoMet_MTases"/>
    <property type="match status" value="1"/>
</dbReference>
<dbReference type="InterPro" id="IPR002792">
    <property type="entry name" value="TRAM_dom"/>
</dbReference>
<evidence type="ECO:0000259" key="6">
    <source>
        <dbReference type="PROSITE" id="PS50926"/>
    </source>
</evidence>